<dbReference type="AlphaFoldDB" id="A0A165RVV7"/>
<evidence type="ECO:0000256" key="1">
    <source>
        <dbReference type="SAM" id="MobiDB-lite"/>
    </source>
</evidence>
<accession>A0A165RVV7</accession>
<feature type="compositionally biased region" description="Basic and acidic residues" evidence="1">
    <location>
        <begin position="185"/>
        <end position="195"/>
    </location>
</feature>
<name>A0A165RVV7_9APHY</name>
<reference evidence="2 3" key="1">
    <citation type="journal article" date="2016" name="Mol. Biol. Evol.">
        <title>Comparative Genomics of Early-Diverging Mushroom-Forming Fungi Provides Insights into the Origins of Lignocellulose Decay Capabilities.</title>
        <authorList>
            <person name="Nagy L.G."/>
            <person name="Riley R."/>
            <person name="Tritt A."/>
            <person name="Adam C."/>
            <person name="Daum C."/>
            <person name="Floudas D."/>
            <person name="Sun H."/>
            <person name="Yadav J.S."/>
            <person name="Pangilinan J."/>
            <person name="Larsson K.H."/>
            <person name="Matsuura K."/>
            <person name="Barry K."/>
            <person name="Labutti K."/>
            <person name="Kuo R."/>
            <person name="Ohm R.A."/>
            <person name="Bhattacharya S.S."/>
            <person name="Shirouzu T."/>
            <person name="Yoshinaga Y."/>
            <person name="Martin F.M."/>
            <person name="Grigoriev I.V."/>
            <person name="Hibbett D.S."/>
        </authorList>
    </citation>
    <scope>NUCLEOTIDE SEQUENCE [LARGE SCALE GENOMIC DNA]</scope>
    <source>
        <strain evidence="2 3">L-15889</strain>
    </source>
</reference>
<organism evidence="2 3">
    <name type="scientific">Daedalea quercina L-15889</name>
    <dbReference type="NCBI Taxonomy" id="1314783"/>
    <lineage>
        <taxon>Eukaryota</taxon>
        <taxon>Fungi</taxon>
        <taxon>Dikarya</taxon>
        <taxon>Basidiomycota</taxon>
        <taxon>Agaricomycotina</taxon>
        <taxon>Agaricomycetes</taxon>
        <taxon>Polyporales</taxon>
        <taxon>Fomitopsis</taxon>
    </lineage>
</organism>
<protein>
    <submittedName>
        <fullName evidence="2">Uncharacterized protein</fullName>
    </submittedName>
</protein>
<sequence length="282" mass="31592">MVNTRRKQYGTSESQLLQQNKILQLLQHYTPDQLQHMTVSATPNGQGVHLRWHEEEQAAVEIPALQLLALAGQDAANLQGGHQPSYEAVQEDIEGEHTEVPVPQLDRHRSPTEPIDMYYDPSPLRRGMSVDADARNAEHCAEAWARMLARNEGAAERYKQACEAGVFDTPSPSPAASAYLDADLQSRETTPHSEIDPMLSVEDSQDVSPPGRDANSPLSRTNSLWRKTRSPTPFATPTYAEWVHQDPETRRFCPERYGPDELGAQPEFVEGSSSGRRRLRRC</sequence>
<gene>
    <name evidence="2" type="ORF">DAEQUDRAFT_737008</name>
</gene>
<dbReference type="EMBL" id="KV429047">
    <property type="protein sequence ID" value="KZT71218.1"/>
    <property type="molecule type" value="Genomic_DNA"/>
</dbReference>
<keyword evidence="3" id="KW-1185">Reference proteome</keyword>
<dbReference type="OrthoDB" id="2804510at2759"/>
<evidence type="ECO:0000313" key="3">
    <source>
        <dbReference type="Proteomes" id="UP000076727"/>
    </source>
</evidence>
<evidence type="ECO:0000313" key="2">
    <source>
        <dbReference type="EMBL" id="KZT71218.1"/>
    </source>
</evidence>
<proteinExistence type="predicted"/>
<feature type="region of interest" description="Disordered" evidence="1">
    <location>
        <begin position="185"/>
        <end position="282"/>
    </location>
</feature>
<dbReference type="Proteomes" id="UP000076727">
    <property type="component" value="Unassembled WGS sequence"/>
</dbReference>
<feature type="compositionally biased region" description="Basic and acidic residues" evidence="1">
    <location>
        <begin position="243"/>
        <end position="259"/>
    </location>
</feature>
<feature type="compositionally biased region" description="Polar residues" evidence="1">
    <location>
        <begin position="216"/>
        <end position="235"/>
    </location>
</feature>